<dbReference type="STRING" id="1069081.SAMN05660197_0496"/>
<accession>A0A1W1WRU5</accession>
<dbReference type="Pfam" id="PF01894">
    <property type="entry name" value="YjbQ"/>
    <property type="match status" value="1"/>
</dbReference>
<dbReference type="InterPro" id="IPR001602">
    <property type="entry name" value="UPF0047_YjbQ-like"/>
</dbReference>
<gene>
    <name evidence="2" type="ORF">SAMN05660197_0496</name>
</gene>
<name>A0A1W1WRU5_9BACT</name>
<organism evidence="2 3">
    <name type="scientific">Nitratiruptor tergarcus DSM 16512</name>
    <dbReference type="NCBI Taxonomy" id="1069081"/>
    <lineage>
        <taxon>Bacteria</taxon>
        <taxon>Pseudomonadati</taxon>
        <taxon>Campylobacterota</taxon>
        <taxon>Epsilonproteobacteria</taxon>
        <taxon>Nautiliales</taxon>
        <taxon>Nitratiruptoraceae</taxon>
        <taxon>Nitratiruptor</taxon>
    </lineage>
</organism>
<evidence type="ECO:0000313" key="3">
    <source>
        <dbReference type="Proteomes" id="UP000192602"/>
    </source>
</evidence>
<dbReference type="Proteomes" id="UP000192602">
    <property type="component" value="Unassembled WGS sequence"/>
</dbReference>
<dbReference type="EMBL" id="FWWZ01000001">
    <property type="protein sequence ID" value="SMC08730.1"/>
    <property type="molecule type" value="Genomic_DNA"/>
</dbReference>
<dbReference type="InterPro" id="IPR035917">
    <property type="entry name" value="YjbQ-like_sf"/>
</dbReference>
<dbReference type="AlphaFoldDB" id="A0A1W1WRU5"/>
<comment type="similarity">
    <text evidence="1">Belongs to the UPF0047 family.</text>
</comment>
<sequence length="131" mass="14736">MRRIEISTNHKSEMIEITEIVKEEVIKSGVTNGSCIVYSPHTTTGILLFENVDPELQRDFLAHMSRLVPKSDRYAHGENADAHLKSALTGNSVAIPVVDAKLMLGKWQGIYFCEYDGPREVREFFVKVVNG</sequence>
<evidence type="ECO:0000313" key="2">
    <source>
        <dbReference type="EMBL" id="SMC08730.1"/>
    </source>
</evidence>
<dbReference type="SUPFAM" id="SSF111038">
    <property type="entry name" value="YjbQ-like"/>
    <property type="match status" value="1"/>
</dbReference>
<dbReference type="Gene3D" id="2.60.120.460">
    <property type="entry name" value="YjbQ-like"/>
    <property type="match status" value="1"/>
</dbReference>
<dbReference type="RefSeq" id="WP_084274995.1">
    <property type="nucleotide sequence ID" value="NZ_AP026671.1"/>
</dbReference>
<dbReference type="PIRSF" id="PIRSF004681">
    <property type="entry name" value="UCP004681"/>
    <property type="match status" value="1"/>
</dbReference>
<keyword evidence="3" id="KW-1185">Reference proteome</keyword>
<reference evidence="3" key="1">
    <citation type="submission" date="2017-04" db="EMBL/GenBank/DDBJ databases">
        <authorList>
            <person name="Varghese N."/>
            <person name="Submissions S."/>
        </authorList>
    </citation>
    <scope>NUCLEOTIDE SEQUENCE [LARGE SCALE GENOMIC DNA]</scope>
    <source>
        <strain evidence="3">DSM 16512</strain>
    </source>
</reference>
<protein>
    <submittedName>
        <fullName evidence="2">Secondary thiamine-phosphate synthase enzyme</fullName>
    </submittedName>
</protein>
<evidence type="ECO:0000256" key="1">
    <source>
        <dbReference type="ARBA" id="ARBA00005534"/>
    </source>
</evidence>
<dbReference type="OrthoDB" id="9801725at2"/>
<dbReference type="PANTHER" id="PTHR30615">
    <property type="entry name" value="UNCHARACTERIZED PROTEIN YJBQ-RELATED"/>
    <property type="match status" value="1"/>
</dbReference>
<proteinExistence type="inferred from homology"/>
<dbReference type="NCBIfam" id="TIGR00149">
    <property type="entry name" value="TIGR00149_YjbQ"/>
    <property type="match status" value="1"/>
</dbReference>
<dbReference type="PANTHER" id="PTHR30615:SF8">
    <property type="entry name" value="UPF0047 PROTEIN C4A8.02C"/>
    <property type="match status" value="1"/>
</dbReference>